<protein>
    <submittedName>
        <fullName evidence="2">Uncharacterized protein</fullName>
    </submittedName>
</protein>
<feature type="compositionally biased region" description="Basic and acidic residues" evidence="1">
    <location>
        <begin position="168"/>
        <end position="177"/>
    </location>
</feature>
<accession>A0AAQ3KDE8</accession>
<dbReference type="InterPro" id="IPR038943">
    <property type="entry name" value="PLDrp1-like"/>
</dbReference>
<dbReference type="AlphaFoldDB" id="A0AAQ3KDE8"/>
<proteinExistence type="predicted"/>
<feature type="compositionally biased region" description="Gly residues" evidence="1">
    <location>
        <begin position="179"/>
        <end position="209"/>
    </location>
</feature>
<dbReference type="PANTHER" id="PTHR33971:SF1">
    <property type="entry name" value="OS02G0743600 PROTEIN"/>
    <property type="match status" value="1"/>
</dbReference>
<feature type="compositionally biased region" description="Gly residues" evidence="1">
    <location>
        <begin position="153"/>
        <end position="166"/>
    </location>
</feature>
<sequence>MAGWGGRDEAVDDFDEYDPTPYGGGYDLGLTYGRPLPPSEEICYPISSSNVDYDRTHYSSGSVPSAYGASDEGYGEAQYGHSRPKPQPAYDFRPQQEVDEGGVGDYGGGRRPQPGPGYGRPGGVGYGGSDEYRSDYGSGRPKRDEHPSYGQEDGSGYGGGGYGYGHDQGPKTYREEEGGQGYGYGSKYRGGGEYGSGGGNQYQSGGYGYGAKPSYEKPVYGTEEETGGFNRPTRYGADQGEGYGRPSYGSPAYDPGQGEGYGRPSYGNEYEAEDKHHHHKHHHHRYADDE</sequence>
<evidence type="ECO:0000313" key="3">
    <source>
        <dbReference type="Proteomes" id="UP001327560"/>
    </source>
</evidence>
<feature type="compositionally biased region" description="Basic residues" evidence="1">
    <location>
        <begin position="276"/>
        <end position="290"/>
    </location>
</feature>
<dbReference type="EMBL" id="CP136893">
    <property type="protein sequence ID" value="WOL05138.1"/>
    <property type="molecule type" value="Genomic_DNA"/>
</dbReference>
<evidence type="ECO:0000313" key="2">
    <source>
        <dbReference type="EMBL" id="WOL05138.1"/>
    </source>
</evidence>
<gene>
    <name evidence="2" type="ORF">Cni_G13861</name>
</gene>
<organism evidence="2 3">
    <name type="scientific">Canna indica</name>
    <name type="common">Indian-shot</name>
    <dbReference type="NCBI Taxonomy" id="4628"/>
    <lineage>
        <taxon>Eukaryota</taxon>
        <taxon>Viridiplantae</taxon>
        <taxon>Streptophyta</taxon>
        <taxon>Embryophyta</taxon>
        <taxon>Tracheophyta</taxon>
        <taxon>Spermatophyta</taxon>
        <taxon>Magnoliopsida</taxon>
        <taxon>Liliopsida</taxon>
        <taxon>Zingiberales</taxon>
        <taxon>Cannaceae</taxon>
        <taxon>Canna</taxon>
    </lineage>
</organism>
<evidence type="ECO:0000256" key="1">
    <source>
        <dbReference type="SAM" id="MobiDB-lite"/>
    </source>
</evidence>
<name>A0AAQ3KDE8_9LILI</name>
<reference evidence="2 3" key="1">
    <citation type="submission" date="2023-10" db="EMBL/GenBank/DDBJ databases">
        <title>Chromosome-scale genome assembly provides insights into flower coloration mechanisms of Canna indica.</title>
        <authorList>
            <person name="Li C."/>
        </authorList>
    </citation>
    <scope>NUCLEOTIDE SEQUENCE [LARGE SCALE GENOMIC DNA]</scope>
    <source>
        <tissue evidence="2">Flower</tissue>
    </source>
</reference>
<dbReference type="Proteomes" id="UP001327560">
    <property type="component" value="Chromosome 4"/>
</dbReference>
<feature type="region of interest" description="Disordered" evidence="1">
    <location>
        <begin position="1"/>
        <end position="290"/>
    </location>
</feature>
<feature type="compositionally biased region" description="Gly residues" evidence="1">
    <location>
        <begin position="103"/>
        <end position="128"/>
    </location>
</feature>
<dbReference type="GO" id="GO:0070300">
    <property type="term" value="F:phosphatidic acid binding"/>
    <property type="evidence" value="ECO:0007669"/>
    <property type="project" value="InterPro"/>
</dbReference>
<keyword evidence="3" id="KW-1185">Reference proteome</keyword>
<dbReference type="PANTHER" id="PTHR33971">
    <property type="entry name" value="OS06G0232000 PROTEIN"/>
    <property type="match status" value="1"/>
</dbReference>